<dbReference type="AlphaFoldDB" id="A0A9D2T4W8"/>
<dbReference type="PANTHER" id="PTHR39181">
    <property type="entry name" value="TYROSINE-PROTEIN PHOSPHATASE YWQE"/>
    <property type="match status" value="1"/>
</dbReference>
<dbReference type="InterPro" id="IPR016667">
    <property type="entry name" value="Caps_polysacc_synth_CpsB/CapC"/>
</dbReference>
<gene>
    <name evidence="6" type="ORF">H9703_06340</name>
</gene>
<dbReference type="Proteomes" id="UP000823906">
    <property type="component" value="Unassembled WGS sequence"/>
</dbReference>
<protein>
    <recommendedName>
        <fullName evidence="2">protein-tyrosine-phosphatase</fullName>
        <ecNumber evidence="2">3.1.3.48</ecNumber>
    </recommendedName>
</protein>
<comment type="similarity">
    <text evidence="1">Belongs to the metallo-dependent hydrolases superfamily. CpsB/CapC family.</text>
</comment>
<keyword evidence="4" id="KW-0904">Protein phosphatase</keyword>
<organism evidence="6 7">
    <name type="scientific">Candidatus Faecalibacterium faecigallinarum</name>
    <dbReference type="NCBI Taxonomy" id="2838577"/>
    <lineage>
        <taxon>Bacteria</taxon>
        <taxon>Bacillati</taxon>
        <taxon>Bacillota</taxon>
        <taxon>Clostridia</taxon>
        <taxon>Eubacteriales</taxon>
        <taxon>Oscillospiraceae</taxon>
        <taxon>Faecalibacterium</taxon>
    </lineage>
</organism>
<dbReference type="InterPro" id="IPR016195">
    <property type="entry name" value="Pol/histidinol_Pase-like"/>
</dbReference>
<evidence type="ECO:0000313" key="7">
    <source>
        <dbReference type="Proteomes" id="UP000823906"/>
    </source>
</evidence>
<dbReference type="SUPFAM" id="SSF89550">
    <property type="entry name" value="PHP domain-like"/>
    <property type="match status" value="1"/>
</dbReference>
<accession>A0A9D2T4W8</accession>
<evidence type="ECO:0000313" key="6">
    <source>
        <dbReference type="EMBL" id="HJC45734.1"/>
    </source>
</evidence>
<dbReference type="GO" id="GO:0030145">
    <property type="term" value="F:manganese ion binding"/>
    <property type="evidence" value="ECO:0007669"/>
    <property type="project" value="InterPro"/>
</dbReference>
<dbReference type="Gene3D" id="3.20.20.140">
    <property type="entry name" value="Metal-dependent hydrolases"/>
    <property type="match status" value="1"/>
</dbReference>
<reference evidence="6" key="1">
    <citation type="journal article" date="2021" name="PeerJ">
        <title>Extensive microbial diversity within the chicken gut microbiome revealed by metagenomics and culture.</title>
        <authorList>
            <person name="Gilroy R."/>
            <person name="Ravi A."/>
            <person name="Getino M."/>
            <person name="Pursley I."/>
            <person name="Horton D.L."/>
            <person name="Alikhan N.F."/>
            <person name="Baker D."/>
            <person name="Gharbi K."/>
            <person name="Hall N."/>
            <person name="Watson M."/>
            <person name="Adriaenssens E.M."/>
            <person name="Foster-Nyarko E."/>
            <person name="Jarju S."/>
            <person name="Secka A."/>
            <person name="Antonio M."/>
            <person name="Oren A."/>
            <person name="Chaudhuri R.R."/>
            <person name="La Ragione R."/>
            <person name="Hildebrand F."/>
            <person name="Pallen M.J."/>
        </authorList>
    </citation>
    <scope>NUCLEOTIDE SEQUENCE</scope>
    <source>
        <strain evidence="6">ChiSjej5B23-2810</strain>
    </source>
</reference>
<comment type="catalytic activity">
    <reaction evidence="5">
        <text>O-phospho-L-tyrosyl-[protein] + H2O = L-tyrosyl-[protein] + phosphate</text>
        <dbReference type="Rhea" id="RHEA:10684"/>
        <dbReference type="Rhea" id="RHEA-COMP:10136"/>
        <dbReference type="Rhea" id="RHEA-COMP:20101"/>
        <dbReference type="ChEBI" id="CHEBI:15377"/>
        <dbReference type="ChEBI" id="CHEBI:43474"/>
        <dbReference type="ChEBI" id="CHEBI:46858"/>
        <dbReference type="ChEBI" id="CHEBI:61978"/>
        <dbReference type="EC" id="3.1.3.48"/>
    </reaction>
</comment>
<dbReference type="GO" id="GO:0004725">
    <property type="term" value="F:protein tyrosine phosphatase activity"/>
    <property type="evidence" value="ECO:0007669"/>
    <property type="project" value="UniProtKB-EC"/>
</dbReference>
<evidence type="ECO:0000256" key="4">
    <source>
        <dbReference type="ARBA" id="ARBA00022912"/>
    </source>
</evidence>
<evidence type="ECO:0000256" key="2">
    <source>
        <dbReference type="ARBA" id="ARBA00013064"/>
    </source>
</evidence>
<dbReference type="PANTHER" id="PTHR39181:SF1">
    <property type="entry name" value="TYROSINE-PROTEIN PHOSPHATASE YWQE"/>
    <property type="match status" value="1"/>
</dbReference>
<evidence type="ECO:0000256" key="5">
    <source>
        <dbReference type="ARBA" id="ARBA00051722"/>
    </source>
</evidence>
<comment type="caution">
    <text evidence="6">The sequence shown here is derived from an EMBL/GenBank/DDBJ whole genome shotgun (WGS) entry which is preliminary data.</text>
</comment>
<evidence type="ECO:0000256" key="1">
    <source>
        <dbReference type="ARBA" id="ARBA00005750"/>
    </source>
</evidence>
<keyword evidence="3" id="KW-0378">Hydrolase</keyword>
<dbReference type="EMBL" id="DWWN01000042">
    <property type="protein sequence ID" value="HJC45734.1"/>
    <property type="molecule type" value="Genomic_DNA"/>
</dbReference>
<dbReference type="Pfam" id="PF19567">
    <property type="entry name" value="CpsB_CapC"/>
    <property type="match status" value="1"/>
</dbReference>
<sequence length="235" mass="26026">MVDLHTHILPEIDDGSDGVDTSLAMLHREAEQGVDVVCATSHYYAHHEGIDAFCARRAEALERLAAVLTDGLPRVLPAAEVAYFPRMEEQDLTPLCIQGTRTLMLEMPFADWTSLQTEAVEALALDCGYQVVLVHPERFCFSKSNKHRLEKLAELPIGLQINAGSLLRWGTRRLALDLLQLAHWPLLGSDCHNLTSRPPNLKEGRKVVMQKLGEAFLDQVDRNAGRLTAPAAEAS</sequence>
<dbReference type="EC" id="3.1.3.48" evidence="2"/>
<reference evidence="6" key="2">
    <citation type="submission" date="2021-04" db="EMBL/GenBank/DDBJ databases">
        <authorList>
            <person name="Gilroy R."/>
        </authorList>
    </citation>
    <scope>NUCLEOTIDE SEQUENCE</scope>
    <source>
        <strain evidence="6">ChiSjej5B23-2810</strain>
    </source>
</reference>
<name>A0A9D2T4W8_9FIRM</name>
<evidence type="ECO:0000256" key="3">
    <source>
        <dbReference type="ARBA" id="ARBA00022801"/>
    </source>
</evidence>
<proteinExistence type="inferred from homology"/>